<evidence type="ECO:0000313" key="1">
    <source>
        <dbReference type="EMBL" id="KAF2069311.1"/>
    </source>
</evidence>
<keyword evidence="2" id="KW-1185">Reference proteome</keyword>
<accession>A0A8J4PTS2</accession>
<dbReference type="Proteomes" id="UP000695562">
    <property type="component" value="Unassembled WGS sequence"/>
</dbReference>
<dbReference type="AlphaFoldDB" id="A0A8J4PTS2"/>
<dbReference type="EMBL" id="AJWJ01000691">
    <property type="protein sequence ID" value="KAF2069311.1"/>
    <property type="molecule type" value="Genomic_DNA"/>
</dbReference>
<reference evidence="1" key="1">
    <citation type="submission" date="2020-01" db="EMBL/GenBank/DDBJ databases">
        <title>Development of genomics and gene disruption for Polysphondylium violaceum indicates a role for the polyketide synthase stlB in stalk morphogenesis.</title>
        <authorList>
            <person name="Narita B."/>
            <person name="Kawabe Y."/>
            <person name="Kin K."/>
            <person name="Saito T."/>
            <person name="Gibbs R."/>
            <person name="Kuspa A."/>
            <person name="Muzny D."/>
            <person name="Queller D."/>
            <person name="Richards S."/>
            <person name="Strassman J."/>
            <person name="Sucgang R."/>
            <person name="Worley K."/>
            <person name="Schaap P."/>
        </authorList>
    </citation>
    <scope>NUCLEOTIDE SEQUENCE</scope>
    <source>
        <strain evidence="1">QSvi11</strain>
    </source>
</reference>
<comment type="caution">
    <text evidence="1">The sequence shown here is derived from an EMBL/GenBank/DDBJ whole genome shotgun (WGS) entry which is preliminary data.</text>
</comment>
<gene>
    <name evidence="1" type="ORF">CYY_009371</name>
</gene>
<name>A0A8J4PTS2_9MYCE</name>
<proteinExistence type="predicted"/>
<sequence>MVKYDQWITPSFNQHWKTIEGENDDDGDKQNPLIFDFDKGFIPSSVTSISIRHQNDLFNWGQGEYPGDDWIPDSVTMLSVPKLPFHLVMVPKKIKYLQLSRAEYTYKIEADMLLPTTEYLWIKGPGTLNTHLIPNTIKEVVFSSCNLNGIRMKPTFTSPIHIKDPINYHGDIVSKLKHDVNVQSITLSHGSIILPPTFTSLIITPNKGFNNSLAALHPLPPHLKHLSLPYTYQQPIYQQQHIPHTLTHLELCVVIDKRNNRFTNDWLCRKGTRGDKRRFKRISITRELVLPESFKNHIHNVTLPSTLESLSINNPDYSNQLNNKNLPLSLTSFKCNSSVYW</sequence>
<organism evidence="1 2">
    <name type="scientific">Polysphondylium violaceum</name>
    <dbReference type="NCBI Taxonomy" id="133409"/>
    <lineage>
        <taxon>Eukaryota</taxon>
        <taxon>Amoebozoa</taxon>
        <taxon>Evosea</taxon>
        <taxon>Eumycetozoa</taxon>
        <taxon>Dictyostelia</taxon>
        <taxon>Dictyosteliales</taxon>
        <taxon>Dictyosteliaceae</taxon>
        <taxon>Polysphondylium</taxon>
    </lineage>
</organism>
<protein>
    <submittedName>
        <fullName evidence="1">Uncharacterized protein</fullName>
    </submittedName>
</protein>
<evidence type="ECO:0000313" key="2">
    <source>
        <dbReference type="Proteomes" id="UP000695562"/>
    </source>
</evidence>